<dbReference type="OrthoDB" id="9794954at2"/>
<dbReference type="GO" id="GO:0004152">
    <property type="term" value="F:dihydroorotate dehydrogenase activity"/>
    <property type="evidence" value="ECO:0007669"/>
    <property type="project" value="InterPro"/>
</dbReference>
<evidence type="ECO:0000313" key="8">
    <source>
        <dbReference type="EMBL" id="BAY17683.1"/>
    </source>
</evidence>
<keyword evidence="3" id="KW-0285">Flavoprotein</keyword>
<dbReference type="GO" id="GO:0005737">
    <property type="term" value="C:cytoplasm"/>
    <property type="evidence" value="ECO:0007669"/>
    <property type="project" value="InterPro"/>
</dbReference>
<gene>
    <name evidence="8" type="ORF">NIES21_35250</name>
</gene>
<evidence type="ECO:0000256" key="6">
    <source>
        <dbReference type="ARBA" id="ARBA00023002"/>
    </source>
</evidence>
<dbReference type="EMBL" id="AP018174">
    <property type="protein sequence ID" value="BAY17683.1"/>
    <property type="molecule type" value="Genomic_DNA"/>
</dbReference>
<dbReference type="SUPFAM" id="SSF51395">
    <property type="entry name" value="FMN-linked oxidoreductases"/>
    <property type="match status" value="1"/>
</dbReference>
<comment type="cofactor">
    <cofactor evidence="1">
        <name>FMN</name>
        <dbReference type="ChEBI" id="CHEBI:58210"/>
    </cofactor>
</comment>
<comment type="pathway">
    <text evidence="2">Pyrimidine metabolism; UMP biosynthesis via de novo pathway.</text>
</comment>
<keyword evidence="5" id="KW-0665">Pyrimidine biosynthesis</keyword>
<dbReference type="CDD" id="cd04739">
    <property type="entry name" value="DHOD_like"/>
    <property type="match status" value="1"/>
</dbReference>
<reference evidence="8 9" key="1">
    <citation type="submission" date="2017-06" db="EMBL/GenBank/DDBJ databases">
        <title>Genome sequencing of cyanobaciteial culture collection at National Institute for Environmental Studies (NIES).</title>
        <authorList>
            <person name="Hirose Y."/>
            <person name="Shimura Y."/>
            <person name="Fujisawa T."/>
            <person name="Nakamura Y."/>
            <person name="Kawachi M."/>
        </authorList>
    </citation>
    <scope>NUCLEOTIDE SEQUENCE [LARGE SCALE GENOMIC DNA]</scope>
    <source>
        <strain evidence="8 9">NIES-21</strain>
    </source>
</reference>
<keyword evidence="6" id="KW-0560">Oxidoreductase</keyword>
<dbReference type="InterPro" id="IPR012135">
    <property type="entry name" value="Dihydroorotate_DH_1_2"/>
</dbReference>
<organism evidence="8 9">
    <name type="scientific">Anabaenopsis circularis NIES-21</name>
    <dbReference type="NCBI Taxonomy" id="1085406"/>
    <lineage>
        <taxon>Bacteria</taxon>
        <taxon>Bacillati</taxon>
        <taxon>Cyanobacteriota</taxon>
        <taxon>Cyanophyceae</taxon>
        <taxon>Nostocales</taxon>
        <taxon>Nodulariaceae</taxon>
        <taxon>Anabaenopsis</taxon>
    </lineage>
</organism>
<name>A0A1Z4GJJ8_9CYAN</name>
<dbReference type="PIRSF" id="PIRSF000164">
    <property type="entry name" value="DHO_oxidase"/>
    <property type="match status" value="1"/>
</dbReference>
<proteinExistence type="predicted"/>
<dbReference type="Proteomes" id="UP000218287">
    <property type="component" value="Chromosome"/>
</dbReference>
<dbReference type="GO" id="GO:0044205">
    <property type="term" value="P:'de novo' UMP biosynthetic process"/>
    <property type="evidence" value="ECO:0007669"/>
    <property type="project" value="UniProtKB-UniPathway"/>
</dbReference>
<dbReference type="InterPro" id="IPR013785">
    <property type="entry name" value="Aldolase_TIM"/>
</dbReference>
<dbReference type="PANTHER" id="PTHR48109:SF3">
    <property type="entry name" value="SLL0744 PROTEIN"/>
    <property type="match status" value="1"/>
</dbReference>
<keyword evidence="9" id="KW-1185">Reference proteome</keyword>
<evidence type="ECO:0000313" key="9">
    <source>
        <dbReference type="Proteomes" id="UP000218287"/>
    </source>
</evidence>
<evidence type="ECO:0000256" key="1">
    <source>
        <dbReference type="ARBA" id="ARBA00001917"/>
    </source>
</evidence>
<dbReference type="Gene3D" id="3.20.20.70">
    <property type="entry name" value="Aldolase class I"/>
    <property type="match status" value="1"/>
</dbReference>
<evidence type="ECO:0000256" key="3">
    <source>
        <dbReference type="ARBA" id="ARBA00022630"/>
    </source>
</evidence>
<evidence type="ECO:0000256" key="2">
    <source>
        <dbReference type="ARBA" id="ARBA00004725"/>
    </source>
</evidence>
<dbReference type="InterPro" id="IPR050074">
    <property type="entry name" value="DHO_dehydrogenase"/>
</dbReference>
<dbReference type="UniPathway" id="UPA00070"/>
<evidence type="ECO:0000256" key="4">
    <source>
        <dbReference type="ARBA" id="ARBA00022643"/>
    </source>
</evidence>
<keyword evidence="4" id="KW-0288">FMN</keyword>
<feature type="domain" description="Dihydroorotate dehydrogenase catalytic" evidence="7">
    <location>
        <begin position="88"/>
        <end position="290"/>
    </location>
</feature>
<evidence type="ECO:0000259" key="7">
    <source>
        <dbReference type="Pfam" id="PF01180"/>
    </source>
</evidence>
<dbReference type="GO" id="GO:0006207">
    <property type="term" value="P:'de novo' pyrimidine nucleobase biosynthetic process"/>
    <property type="evidence" value="ECO:0007669"/>
    <property type="project" value="TreeGrafter"/>
</dbReference>
<sequence>MDLTTTYMGMQLRSPLVPSSSPLTEEIDNLQRMEDAGAGAVVMHSLFEEQLIMESYELHHHLTYGTESFAESLTYFPEPDRFRIGPEEYLELIHHAKERVDIPIIASLNGSSLSGWTDYARLVEQAGASALELNTYYVQTDTKVTAEEIEQGYANMVHKVKSSVNIPIAVKLSPYFTNMANMAKRIDQAGADALVLFNRFYQPDINLETLEVQPNVLLSTPQDIRLPLRWIAILYDRINADLAATSGIHNAHDVLKMLMVGANITMLCSVLLRQGINHIRCIEEEMRQWMEKHEYESVQQLQGSMSQKNCPNPNAFERSQYMKALQTYKPEWGRIYEPSYYYG</sequence>
<accession>A0A1Z4GJJ8</accession>
<dbReference type="AlphaFoldDB" id="A0A1Z4GJJ8"/>
<dbReference type="NCBIfam" id="NF005741">
    <property type="entry name" value="PRK07565.1"/>
    <property type="match status" value="1"/>
</dbReference>
<protein>
    <recommendedName>
        <fullName evidence="7">Dihydroorotate dehydrogenase catalytic domain-containing protein</fullName>
    </recommendedName>
</protein>
<evidence type="ECO:0000256" key="5">
    <source>
        <dbReference type="ARBA" id="ARBA00022975"/>
    </source>
</evidence>
<dbReference type="Pfam" id="PF01180">
    <property type="entry name" value="DHO_dh"/>
    <property type="match status" value="1"/>
</dbReference>
<dbReference type="InterPro" id="IPR005720">
    <property type="entry name" value="Dihydroorotate_DH_cat"/>
</dbReference>
<dbReference type="PANTHER" id="PTHR48109">
    <property type="entry name" value="DIHYDROOROTATE DEHYDROGENASE (QUINONE), MITOCHONDRIAL-RELATED"/>
    <property type="match status" value="1"/>
</dbReference>